<dbReference type="InterPro" id="IPR023366">
    <property type="entry name" value="ATP_synth_asu-like_sf"/>
</dbReference>
<dbReference type="Proteomes" id="UP000005755">
    <property type="component" value="Unassembled WGS sequence"/>
</dbReference>
<gene>
    <name evidence="12" type="primary">ribC</name>
    <name evidence="13" type="synonym">ribE</name>
    <name evidence="12" type="ORF">HCBAA847_2205</name>
    <name evidence="13" type="ORF">HCCG_00603</name>
</gene>
<keyword evidence="14" id="KW-1185">Reference proteome</keyword>
<evidence type="ECO:0000256" key="3">
    <source>
        <dbReference type="ARBA" id="ARBA00004887"/>
    </source>
</evidence>
<feature type="repeat" description="Lumazine-binding" evidence="10">
    <location>
        <begin position="1"/>
        <end position="89"/>
    </location>
</feature>
<feature type="domain" description="Lumazine-binding" evidence="11">
    <location>
        <begin position="90"/>
        <end position="190"/>
    </location>
</feature>
<comment type="pathway">
    <text evidence="3">Cofactor biosynthesis; riboflavin biosynthesis; riboflavin from 2-hydroxy-3-oxobutyl phosphate and 5-amino-6-(D-ribitylamino)uracil: step 2/2.</text>
</comment>
<dbReference type="CDD" id="cd00402">
    <property type="entry name" value="Riboflavin_synthase_like"/>
    <property type="match status" value="1"/>
</dbReference>
<feature type="repeat" description="Lumazine-binding" evidence="10">
    <location>
        <begin position="90"/>
        <end position="190"/>
    </location>
</feature>
<dbReference type="Gene3D" id="2.40.30.20">
    <property type="match status" value="2"/>
</dbReference>
<reference evidence="12" key="3">
    <citation type="submission" date="2012-07" db="EMBL/GenBank/DDBJ databases">
        <authorList>
            <person name="Akiyama T."/>
            <person name="Takeshita N."/>
            <person name="Ohmagari N."/>
            <person name="Kirikae T."/>
        </authorList>
    </citation>
    <scope>NUCLEOTIDE SEQUENCE</scope>
    <source>
        <strain evidence="12">ATCC BAA-847</strain>
    </source>
</reference>
<dbReference type="GeneID" id="66540366"/>
<reference evidence="12 15" key="2">
    <citation type="journal article" date="2012" name="J. Bacteriol.">
        <title>Complete Genome Sequence of Helicobacter cinaedi Type Strain ATCC BAA-847.</title>
        <authorList>
            <person name="Miyoshi-Akiyama T."/>
            <person name="Takeshita N."/>
            <person name="Ohmagari N."/>
            <person name="Kirikae T."/>
        </authorList>
    </citation>
    <scope>NUCLEOTIDE SEQUENCE [LARGE SCALE GENOMIC DNA]</scope>
    <source>
        <strain evidence="12 15">ATCC BAA-847</strain>
    </source>
</reference>
<accession>A0AAI8QI26</accession>
<keyword evidence="8" id="KW-0677">Repeat</keyword>
<evidence type="ECO:0000313" key="12">
    <source>
        <dbReference type="EMBL" id="BAM33420.1"/>
    </source>
</evidence>
<evidence type="ECO:0000313" key="15">
    <source>
        <dbReference type="Proteomes" id="UP000006036"/>
    </source>
</evidence>
<dbReference type="GO" id="GO:0009231">
    <property type="term" value="P:riboflavin biosynthetic process"/>
    <property type="evidence" value="ECO:0007669"/>
    <property type="project" value="UniProtKB-KW"/>
</dbReference>
<dbReference type="PROSITE" id="PS51177">
    <property type="entry name" value="LUMAZINE_BIND"/>
    <property type="match status" value="2"/>
</dbReference>
<evidence type="ECO:0000313" key="14">
    <source>
        <dbReference type="Proteomes" id="UP000005755"/>
    </source>
</evidence>
<reference evidence="13" key="1">
    <citation type="submission" date="2008-08" db="EMBL/GenBank/DDBJ databases">
        <title>Annotation of Helicobacter cinaedi strain CCUG 18818.</title>
        <authorList>
            <consortium name="The Broad Institute Genome Sequencing Platform"/>
            <person name="Fox J.G."/>
            <person name="Shen Z."/>
            <person name="Charoenlap N."/>
            <person name="Schauer D.B."/>
            <person name="Ward D."/>
            <person name="Mehta T."/>
            <person name="Young S."/>
            <person name="Jaffe D."/>
            <person name="Gnerre S."/>
            <person name="Berlin A."/>
            <person name="Heiman D."/>
            <person name="Hepburn T."/>
            <person name="Shea T."/>
            <person name="Sykes S."/>
            <person name="Alvarado L."/>
            <person name="Kodira C."/>
            <person name="Borodovsky M."/>
            <person name="Lander E."/>
            <person name="Galagan J."/>
            <person name="Nusbaum C."/>
            <person name="Birren B."/>
        </authorList>
    </citation>
    <scope>NUCLEOTIDE SEQUENCE</scope>
    <source>
        <strain evidence="13">CCUG 18818</strain>
    </source>
</reference>
<name>A0AAI8QI26_9HELI</name>
<dbReference type="GO" id="GO:0004746">
    <property type="term" value="F:riboflavin synthase activity"/>
    <property type="evidence" value="ECO:0007669"/>
    <property type="project" value="UniProtKB-UniRule"/>
</dbReference>
<comment type="function">
    <text evidence="2">Catalyzes the dismutation of two molecules of 6,7-dimethyl-8-ribityllumazine, resulting in the formation of riboflavin and 5-amino-6-(D-ribitylamino)uracil.</text>
</comment>
<proteinExistence type="predicted"/>
<dbReference type="PANTHER" id="PTHR21098">
    <property type="entry name" value="RIBOFLAVIN SYNTHASE ALPHA CHAIN"/>
    <property type="match status" value="1"/>
</dbReference>
<dbReference type="NCBIfam" id="NF006767">
    <property type="entry name" value="PRK09289.1"/>
    <property type="match status" value="1"/>
</dbReference>
<dbReference type="PIRSF" id="PIRSF000498">
    <property type="entry name" value="Riboflavin_syn_A"/>
    <property type="match status" value="1"/>
</dbReference>
<keyword evidence="7 12" id="KW-0808">Transferase</keyword>
<keyword evidence="6" id="KW-0686">Riboflavin biosynthesis</keyword>
<reference evidence="14" key="4">
    <citation type="journal article" date="2014" name="Genome Announc.">
        <title>Draft genome sequences of six enterohepatic helicobacter species isolated from humans and one from rhesus macaques.</title>
        <authorList>
            <person name="Shen Z."/>
            <person name="Sheh A."/>
            <person name="Young S.K."/>
            <person name="Abouelliel A."/>
            <person name="Ward D.V."/>
            <person name="Earl A.M."/>
            <person name="Fox J.G."/>
        </authorList>
    </citation>
    <scope>NUCLEOTIDE SEQUENCE [LARGE SCALE GENOMIC DNA]</scope>
    <source>
        <strain evidence="14">CCUG 18818</strain>
    </source>
</reference>
<dbReference type="InterPro" id="IPR001783">
    <property type="entry name" value="Lumazine-bd"/>
</dbReference>
<dbReference type="Pfam" id="PF00677">
    <property type="entry name" value="Lum_binding"/>
    <property type="match status" value="2"/>
</dbReference>
<evidence type="ECO:0000256" key="9">
    <source>
        <dbReference type="NCBIfam" id="TIGR00187"/>
    </source>
</evidence>
<evidence type="ECO:0000256" key="6">
    <source>
        <dbReference type="ARBA" id="ARBA00022619"/>
    </source>
</evidence>
<dbReference type="NCBIfam" id="TIGR00187">
    <property type="entry name" value="ribE"/>
    <property type="match status" value="1"/>
</dbReference>
<evidence type="ECO:0000256" key="7">
    <source>
        <dbReference type="ARBA" id="ARBA00022679"/>
    </source>
</evidence>
<evidence type="ECO:0000256" key="5">
    <source>
        <dbReference type="ARBA" id="ARBA00013950"/>
    </source>
</evidence>
<dbReference type="InterPro" id="IPR017938">
    <property type="entry name" value="Riboflavin_synthase-like_b-brl"/>
</dbReference>
<dbReference type="AlphaFoldDB" id="A0AAI8QI26"/>
<dbReference type="PANTHER" id="PTHR21098:SF12">
    <property type="entry name" value="RIBOFLAVIN SYNTHASE"/>
    <property type="match status" value="1"/>
</dbReference>
<sequence>MFSGLVREIARVKSFTNNTLEIYTDYQAKLGDSIAINGACLTAIAFFQGGLTMELSNHTKQHIAIENFTPNAKVHLEPALSLGDRFDGHIVQGHIDGIGTINHITHNADSSDFFIQTDEVMLELMIPKGSVCVDGISLTIVDSVATSNTKGFKLTIIPHTLKNTLFGEYQIGRRVNLESDIITRSVVSTLRNMSGNSKNALSWRDIDMMNLNY</sequence>
<organism evidence="12 15">
    <name type="scientific">Helicobacter cinaedi CCUG 18818 = ATCC BAA-847</name>
    <dbReference type="NCBI Taxonomy" id="537971"/>
    <lineage>
        <taxon>Bacteria</taxon>
        <taxon>Pseudomonadati</taxon>
        <taxon>Campylobacterota</taxon>
        <taxon>Epsilonproteobacteria</taxon>
        <taxon>Campylobacterales</taxon>
        <taxon>Helicobacteraceae</taxon>
        <taxon>Helicobacter</taxon>
    </lineage>
</organism>
<dbReference type="SUPFAM" id="SSF63380">
    <property type="entry name" value="Riboflavin synthase domain-like"/>
    <property type="match status" value="2"/>
</dbReference>
<dbReference type="EC" id="2.5.1.9" evidence="4 9"/>
<dbReference type="EMBL" id="DS990391">
    <property type="protein sequence ID" value="EFR46057.1"/>
    <property type="molecule type" value="Genomic_DNA"/>
</dbReference>
<comment type="catalytic activity">
    <reaction evidence="1">
        <text>2 6,7-dimethyl-8-(1-D-ribityl)lumazine + H(+) = 5-amino-6-(D-ribitylamino)uracil + riboflavin</text>
        <dbReference type="Rhea" id="RHEA:20772"/>
        <dbReference type="ChEBI" id="CHEBI:15378"/>
        <dbReference type="ChEBI" id="CHEBI:15934"/>
        <dbReference type="ChEBI" id="CHEBI:57986"/>
        <dbReference type="ChEBI" id="CHEBI:58201"/>
        <dbReference type="EC" id="2.5.1.9"/>
    </reaction>
</comment>
<evidence type="ECO:0000259" key="11">
    <source>
        <dbReference type="PROSITE" id="PS51177"/>
    </source>
</evidence>
<evidence type="ECO:0000256" key="2">
    <source>
        <dbReference type="ARBA" id="ARBA00002803"/>
    </source>
</evidence>
<evidence type="ECO:0000256" key="1">
    <source>
        <dbReference type="ARBA" id="ARBA00000968"/>
    </source>
</evidence>
<evidence type="ECO:0000256" key="8">
    <source>
        <dbReference type="ARBA" id="ARBA00022737"/>
    </source>
</evidence>
<dbReference type="InterPro" id="IPR026017">
    <property type="entry name" value="Lumazine-bd_dom"/>
</dbReference>
<dbReference type="KEGG" id="hcb:HCBAA847_2205"/>
<evidence type="ECO:0000256" key="10">
    <source>
        <dbReference type="PROSITE-ProRule" id="PRU00524"/>
    </source>
</evidence>
<protein>
    <recommendedName>
        <fullName evidence="5 9">Riboflavin synthase</fullName>
        <ecNumber evidence="4 9">2.5.1.9</ecNumber>
    </recommendedName>
</protein>
<dbReference type="EMBL" id="AP012492">
    <property type="protein sequence ID" value="BAM33420.1"/>
    <property type="molecule type" value="Genomic_DNA"/>
</dbReference>
<evidence type="ECO:0000313" key="13">
    <source>
        <dbReference type="EMBL" id="EFR46057.1"/>
    </source>
</evidence>
<dbReference type="Proteomes" id="UP000006036">
    <property type="component" value="Chromosome 1"/>
</dbReference>
<dbReference type="RefSeq" id="WP_002955906.1">
    <property type="nucleotide sequence ID" value="NC_020555.1"/>
</dbReference>
<evidence type="ECO:0000256" key="4">
    <source>
        <dbReference type="ARBA" id="ARBA00012827"/>
    </source>
</evidence>
<feature type="domain" description="Lumazine-binding" evidence="11">
    <location>
        <begin position="1"/>
        <end position="89"/>
    </location>
</feature>